<evidence type="ECO:0000256" key="2">
    <source>
        <dbReference type="ARBA" id="ARBA00023043"/>
    </source>
</evidence>
<feature type="repeat" description="ANK" evidence="3">
    <location>
        <begin position="327"/>
        <end position="354"/>
    </location>
</feature>
<dbReference type="SMART" id="SM00248">
    <property type="entry name" value="ANK"/>
    <property type="match status" value="6"/>
</dbReference>
<keyword evidence="1" id="KW-0677">Repeat</keyword>
<organism evidence="4 5">
    <name type="scientific">Trichogramma brassicae</name>
    <dbReference type="NCBI Taxonomy" id="86971"/>
    <lineage>
        <taxon>Eukaryota</taxon>
        <taxon>Metazoa</taxon>
        <taxon>Ecdysozoa</taxon>
        <taxon>Arthropoda</taxon>
        <taxon>Hexapoda</taxon>
        <taxon>Insecta</taxon>
        <taxon>Pterygota</taxon>
        <taxon>Neoptera</taxon>
        <taxon>Endopterygota</taxon>
        <taxon>Hymenoptera</taxon>
        <taxon>Apocrita</taxon>
        <taxon>Proctotrupomorpha</taxon>
        <taxon>Chalcidoidea</taxon>
        <taxon>Trichogrammatidae</taxon>
        <taxon>Trichogramma</taxon>
    </lineage>
</organism>
<protein>
    <submittedName>
        <fullName evidence="4">Uncharacterized protein</fullName>
    </submittedName>
</protein>
<keyword evidence="5" id="KW-1185">Reference proteome</keyword>
<keyword evidence="2 3" id="KW-0040">ANK repeat</keyword>
<gene>
    <name evidence="4" type="ORF">TBRA_LOCUS6989</name>
</gene>
<dbReference type="OrthoDB" id="5394847at2759"/>
<evidence type="ECO:0000313" key="4">
    <source>
        <dbReference type="EMBL" id="CAB0035091.1"/>
    </source>
</evidence>
<dbReference type="PROSITE" id="PS50088">
    <property type="entry name" value="ANK_REPEAT"/>
    <property type="match status" value="3"/>
</dbReference>
<evidence type="ECO:0000313" key="5">
    <source>
        <dbReference type="Proteomes" id="UP000479190"/>
    </source>
</evidence>
<proteinExistence type="predicted"/>
<feature type="repeat" description="ANK" evidence="3">
    <location>
        <begin position="254"/>
        <end position="286"/>
    </location>
</feature>
<dbReference type="PANTHER" id="PTHR24198:SF165">
    <property type="entry name" value="ANKYRIN REPEAT-CONTAINING PROTEIN-RELATED"/>
    <property type="match status" value="1"/>
</dbReference>
<dbReference type="Proteomes" id="UP000479190">
    <property type="component" value="Unassembled WGS sequence"/>
</dbReference>
<dbReference type="InterPro" id="IPR036770">
    <property type="entry name" value="Ankyrin_rpt-contain_sf"/>
</dbReference>
<accession>A0A6H5IJT1</accession>
<evidence type="ECO:0000256" key="3">
    <source>
        <dbReference type="PROSITE-ProRule" id="PRU00023"/>
    </source>
</evidence>
<dbReference type="InterPro" id="IPR002110">
    <property type="entry name" value="Ankyrin_rpt"/>
</dbReference>
<sequence length="584" mass="67214">MFVLDHCEIMADVNQFNLKKLKTMREAVHWEIEDERRQFLHQLVSLVMNWRHPVVDLRDIFQAEEIDWLLAESVRSLDCEAQKIVEFVDRTGYRDEPELDADGKPLLRRTTALHYTVKNRQSSFVIDSLFNIYYRRDANHVDGSGLSHFHVACEYRWVNVVAEFLKLGHVNPNCIWTETGDSPLHLCLRYDIYGRVMCLLLRYGADPCLANAEGLTSLHILCKGIFDDFGLVNMFFEICDIEHLPVQVNARDNFGNTPLHLALERCHKKTAVSLLTRGADPNSVNAAGSTPLHVICLKRYDESAAKSFLEICDKRKLTVLIDAKDNLGRTPLQRAVASSLPHVVDALLNHGADLTGFVFPTECDFVGRGECPSNDILKLRRASGALIAVQHLQRRGYELDQMDVLTIVKFFDKYALFAISYNLEKPWYDDEKFASKAKEIMMKDNDSSLSLYDMMQSTPEQAPKLAYEVYFKIARDNKIRFLPGYEETCTQHLYEIMLRGFFRRWAPANLLESAFATLELGERVKREQRDASVPLREKAKRERRAVRAPPIVTMDHDTVNTLVKRKIGRFQFSQLHELRLATQP</sequence>
<dbReference type="PROSITE" id="PS50297">
    <property type="entry name" value="ANK_REP_REGION"/>
    <property type="match status" value="2"/>
</dbReference>
<dbReference type="AlphaFoldDB" id="A0A6H5IJT1"/>
<dbReference type="EMBL" id="CADCXV010000770">
    <property type="protein sequence ID" value="CAB0035091.1"/>
    <property type="molecule type" value="Genomic_DNA"/>
</dbReference>
<feature type="repeat" description="ANK" evidence="3">
    <location>
        <begin position="179"/>
        <end position="212"/>
    </location>
</feature>
<dbReference type="SUPFAM" id="SSF48403">
    <property type="entry name" value="Ankyrin repeat"/>
    <property type="match status" value="1"/>
</dbReference>
<name>A0A6H5IJT1_9HYME</name>
<dbReference type="PANTHER" id="PTHR24198">
    <property type="entry name" value="ANKYRIN REPEAT AND PROTEIN KINASE DOMAIN-CONTAINING PROTEIN"/>
    <property type="match status" value="1"/>
</dbReference>
<dbReference type="Pfam" id="PF12796">
    <property type="entry name" value="Ank_2"/>
    <property type="match status" value="2"/>
</dbReference>
<dbReference type="Gene3D" id="1.25.40.20">
    <property type="entry name" value="Ankyrin repeat-containing domain"/>
    <property type="match status" value="2"/>
</dbReference>
<reference evidence="4 5" key="1">
    <citation type="submission" date="2020-02" db="EMBL/GenBank/DDBJ databases">
        <authorList>
            <person name="Ferguson B K."/>
        </authorList>
    </citation>
    <scope>NUCLEOTIDE SEQUENCE [LARGE SCALE GENOMIC DNA]</scope>
</reference>
<evidence type="ECO:0000256" key="1">
    <source>
        <dbReference type="ARBA" id="ARBA00022737"/>
    </source>
</evidence>